<organism evidence="13 14">
    <name type="scientific">Cyclotella atomus</name>
    <dbReference type="NCBI Taxonomy" id="382360"/>
    <lineage>
        <taxon>Eukaryota</taxon>
        <taxon>Sar</taxon>
        <taxon>Stramenopiles</taxon>
        <taxon>Ochrophyta</taxon>
        <taxon>Bacillariophyta</taxon>
        <taxon>Coscinodiscophyceae</taxon>
        <taxon>Thalassiosirophycidae</taxon>
        <taxon>Stephanodiscales</taxon>
        <taxon>Stephanodiscaceae</taxon>
        <taxon>Cyclotella</taxon>
    </lineage>
</organism>
<evidence type="ECO:0000256" key="2">
    <source>
        <dbReference type="ARBA" id="ARBA00005450"/>
    </source>
</evidence>
<dbReference type="GO" id="GO:0016787">
    <property type="term" value="F:hydrolase activity"/>
    <property type="evidence" value="ECO:0007669"/>
    <property type="project" value="UniProtKB-KW"/>
</dbReference>
<dbReference type="Pfam" id="PF02978">
    <property type="entry name" value="SRP_SPB"/>
    <property type="match status" value="1"/>
</dbReference>
<reference evidence="13 14" key="1">
    <citation type="submission" date="2024-10" db="EMBL/GenBank/DDBJ databases">
        <title>Updated reference genomes for cyclostephanoid diatoms.</title>
        <authorList>
            <person name="Roberts W.R."/>
            <person name="Alverson A.J."/>
        </authorList>
    </citation>
    <scope>NUCLEOTIDE SEQUENCE [LARGE SCALE GENOMIC DNA]</scope>
    <source>
        <strain evidence="13 14">AJA010-31</strain>
    </source>
</reference>
<evidence type="ECO:0000256" key="10">
    <source>
        <dbReference type="ARBA" id="ARBA00035672"/>
    </source>
</evidence>
<evidence type="ECO:0000259" key="12">
    <source>
        <dbReference type="PROSITE" id="PS00300"/>
    </source>
</evidence>
<keyword evidence="5" id="KW-0378">Hydrolase</keyword>
<dbReference type="SMART" id="SM00962">
    <property type="entry name" value="SRP54"/>
    <property type="match status" value="1"/>
</dbReference>
<keyword evidence="4" id="KW-0547">Nucleotide-binding</keyword>
<dbReference type="HAMAP" id="MF_00306">
    <property type="entry name" value="SRP54"/>
    <property type="match status" value="1"/>
</dbReference>
<dbReference type="PANTHER" id="PTHR11564">
    <property type="entry name" value="SIGNAL RECOGNITION PARTICLE 54K PROTEIN SRP54"/>
    <property type="match status" value="1"/>
</dbReference>
<evidence type="ECO:0000256" key="11">
    <source>
        <dbReference type="ARBA" id="ARBA00048157"/>
    </source>
</evidence>
<dbReference type="Gene3D" id="1.20.120.140">
    <property type="entry name" value="Signal recognition particle SRP54, nucleotide-binding domain"/>
    <property type="match status" value="1"/>
</dbReference>
<name>A0ABD3PWD0_9STRA</name>
<dbReference type="InterPro" id="IPR036225">
    <property type="entry name" value="SRP/SRP_N"/>
</dbReference>
<keyword evidence="14" id="KW-1185">Reference proteome</keyword>
<comment type="subcellular location">
    <subcellularLocation>
        <location evidence="1">Cytoplasm</location>
    </subcellularLocation>
</comment>
<evidence type="ECO:0000256" key="5">
    <source>
        <dbReference type="ARBA" id="ARBA00022801"/>
    </source>
</evidence>
<dbReference type="Pfam" id="PF02881">
    <property type="entry name" value="SRP54_N"/>
    <property type="match status" value="1"/>
</dbReference>
<keyword evidence="3" id="KW-0963">Cytoplasm</keyword>
<gene>
    <name evidence="13" type="ORF">ACHAWO_009748</name>
</gene>
<evidence type="ECO:0000256" key="1">
    <source>
        <dbReference type="ARBA" id="ARBA00004496"/>
    </source>
</evidence>
<evidence type="ECO:0000256" key="7">
    <source>
        <dbReference type="ARBA" id="ARBA00023134"/>
    </source>
</evidence>
<dbReference type="InterPro" id="IPR027417">
    <property type="entry name" value="P-loop_NTPase"/>
</dbReference>
<dbReference type="Gene3D" id="1.10.260.30">
    <property type="entry name" value="Signal recognition particle, SRP54 subunit, M-domain"/>
    <property type="match status" value="1"/>
</dbReference>
<comment type="catalytic activity">
    <reaction evidence="11">
        <text>GTP + H2O = GDP + phosphate + H(+)</text>
        <dbReference type="Rhea" id="RHEA:19669"/>
        <dbReference type="ChEBI" id="CHEBI:15377"/>
        <dbReference type="ChEBI" id="CHEBI:15378"/>
        <dbReference type="ChEBI" id="CHEBI:37565"/>
        <dbReference type="ChEBI" id="CHEBI:43474"/>
        <dbReference type="ChEBI" id="CHEBI:58189"/>
        <dbReference type="EC" id="3.6.5.4"/>
    </reaction>
    <physiologicalReaction direction="left-to-right" evidence="11">
        <dbReference type="Rhea" id="RHEA:19670"/>
    </physiologicalReaction>
</comment>
<evidence type="ECO:0000256" key="6">
    <source>
        <dbReference type="ARBA" id="ARBA00022884"/>
    </source>
</evidence>
<keyword evidence="7" id="KW-0342">GTP-binding</keyword>
<dbReference type="SUPFAM" id="SSF47364">
    <property type="entry name" value="Domain of the SRP/SRP receptor G-proteins"/>
    <property type="match status" value="1"/>
</dbReference>
<dbReference type="Gene3D" id="3.40.50.300">
    <property type="entry name" value="P-loop containing nucleotide triphosphate hydrolases"/>
    <property type="match status" value="1"/>
</dbReference>
<dbReference type="Proteomes" id="UP001530400">
    <property type="component" value="Unassembled WGS sequence"/>
</dbReference>
<proteinExistence type="inferred from homology"/>
<dbReference type="InterPro" id="IPR004125">
    <property type="entry name" value="Signal_recog_particle_SRP54_M"/>
</dbReference>
<dbReference type="GO" id="GO:0005525">
    <property type="term" value="F:GTP binding"/>
    <property type="evidence" value="ECO:0007669"/>
    <property type="project" value="UniProtKB-KW"/>
</dbReference>
<dbReference type="PANTHER" id="PTHR11564:SF5">
    <property type="entry name" value="SIGNAL RECOGNITION PARTICLE SUBUNIT SRP54"/>
    <property type="match status" value="1"/>
</dbReference>
<comment type="similarity">
    <text evidence="2">Belongs to the GTP-binding SRP family. SRP54 subfamily.</text>
</comment>
<dbReference type="SUPFAM" id="SSF47446">
    <property type="entry name" value="Signal peptide-binding domain"/>
    <property type="match status" value="1"/>
</dbReference>
<evidence type="ECO:0000256" key="3">
    <source>
        <dbReference type="ARBA" id="ARBA00022490"/>
    </source>
</evidence>
<dbReference type="SUPFAM" id="SSF52540">
    <property type="entry name" value="P-loop containing nucleoside triphosphate hydrolases"/>
    <property type="match status" value="1"/>
</dbReference>
<sequence length="585" mass="63670">MVLAELGGKLRSSLQKLQSTSDAVTTETLNAVLSDISRALIESDVNVKLVMTLRSNIQKKVGDLVEQGNTRDVGRLVQKAVIDELTSILSPNGENAAKPYVMKRNKPNVILFVGLQGAGKTTSIAKFAHYYQRKGWKTAMVCADTFRAGAFDQLKQNATKLRIPFYGSYTEADPVQIAEEGVERFVSDGYEVIIVDTSGRHRQEEALFEEMQEISEVVQPDDTVFVMDATQGQAVYDQALAFHSAVKVGSVIVTKLDGHAKGGGALSAVAATGSPIIFLGSGERFEDLDPFNAKSFVSKLLGFGDMRGLMEEMKSISDGKSQEELMENMSKGKFTLRDMYKQFQQVMKIGPLNKVMGMIPGMPEYLIPNGDDESTNRLKKFMYMMDSMNAAELDGKIDLHAKGDPNVEKRIRRIAAGSGTHPTEVKMLLQTHKQFEGVVNNMGKSGMMGKGGARQKQMMEQMRKNPNAMMKQLQNNPQAMKMVCKCMSVILCCDRMQLICHVSRNQMQQMMGGGGMGGGGMPNMAQMMAAMGGGMGMHPGGAGGMPDMATMQQMMGQMGAGGGGGMPDMNQMMQMMNQMGMGGGR</sequence>
<evidence type="ECO:0000256" key="4">
    <source>
        <dbReference type="ARBA" id="ARBA00022741"/>
    </source>
</evidence>
<dbReference type="InterPro" id="IPR036891">
    <property type="entry name" value="Signal_recog_part_SRP54_M_sf"/>
</dbReference>
<dbReference type="EC" id="3.6.5.4" evidence="10"/>
<dbReference type="InterPro" id="IPR000897">
    <property type="entry name" value="SRP54_GTPase_dom"/>
</dbReference>
<keyword evidence="8" id="KW-0733">Signal recognition particle</keyword>
<feature type="domain" description="SRP54-type proteins GTP-binding" evidence="12">
    <location>
        <begin position="275"/>
        <end position="288"/>
    </location>
</feature>
<dbReference type="InterPro" id="IPR003593">
    <property type="entry name" value="AAA+_ATPase"/>
</dbReference>
<accession>A0ABD3PWD0</accession>
<dbReference type="CDD" id="cd17875">
    <property type="entry name" value="SRP54_G"/>
    <property type="match status" value="1"/>
</dbReference>
<comment type="caution">
    <text evidence="13">The sequence shown here is derived from an EMBL/GenBank/DDBJ whole genome shotgun (WGS) entry which is preliminary data.</text>
</comment>
<dbReference type="Pfam" id="PF00448">
    <property type="entry name" value="SRP54"/>
    <property type="match status" value="1"/>
</dbReference>
<dbReference type="SMART" id="SM00963">
    <property type="entry name" value="SRP54_N"/>
    <property type="match status" value="1"/>
</dbReference>
<keyword evidence="9" id="KW-0687">Ribonucleoprotein</keyword>
<dbReference type="InterPro" id="IPR042101">
    <property type="entry name" value="SRP54_N_sf"/>
</dbReference>
<dbReference type="GO" id="GO:0005786">
    <property type="term" value="C:signal recognition particle, endoplasmic reticulum targeting"/>
    <property type="evidence" value="ECO:0007669"/>
    <property type="project" value="UniProtKB-KW"/>
</dbReference>
<dbReference type="EMBL" id="JALLPJ020000461">
    <property type="protein sequence ID" value="KAL3791541.1"/>
    <property type="molecule type" value="Genomic_DNA"/>
</dbReference>
<dbReference type="SMART" id="SM00382">
    <property type="entry name" value="AAA"/>
    <property type="match status" value="1"/>
</dbReference>
<dbReference type="InterPro" id="IPR013822">
    <property type="entry name" value="Signal_recog_particl_SRP54_hlx"/>
</dbReference>
<evidence type="ECO:0000313" key="14">
    <source>
        <dbReference type="Proteomes" id="UP001530400"/>
    </source>
</evidence>
<dbReference type="GO" id="GO:0003723">
    <property type="term" value="F:RNA binding"/>
    <property type="evidence" value="ECO:0007669"/>
    <property type="project" value="UniProtKB-KW"/>
</dbReference>
<dbReference type="InterPro" id="IPR022941">
    <property type="entry name" value="SRP54"/>
</dbReference>
<dbReference type="AlphaFoldDB" id="A0ABD3PWD0"/>
<protein>
    <recommendedName>
        <fullName evidence="10">signal-recognition-particle GTPase</fullName>
        <ecNumber evidence="10">3.6.5.4</ecNumber>
    </recommendedName>
</protein>
<evidence type="ECO:0000256" key="8">
    <source>
        <dbReference type="ARBA" id="ARBA00023135"/>
    </source>
</evidence>
<evidence type="ECO:0000256" key="9">
    <source>
        <dbReference type="ARBA" id="ARBA00023274"/>
    </source>
</evidence>
<evidence type="ECO:0000313" key="13">
    <source>
        <dbReference type="EMBL" id="KAL3791541.1"/>
    </source>
</evidence>
<dbReference type="FunFam" id="3.40.50.300:FF:000022">
    <property type="entry name" value="Signal recognition particle 54 kDa subunit"/>
    <property type="match status" value="1"/>
</dbReference>
<dbReference type="PROSITE" id="PS00300">
    <property type="entry name" value="SRP54"/>
    <property type="match status" value="1"/>
</dbReference>
<keyword evidence="6" id="KW-0694">RNA-binding</keyword>